<dbReference type="GO" id="GO:0005886">
    <property type="term" value="C:plasma membrane"/>
    <property type="evidence" value="ECO:0007669"/>
    <property type="project" value="UniProtKB-SubCell"/>
</dbReference>
<evidence type="ECO:0000256" key="4">
    <source>
        <dbReference type="ARBA" id="ARBA00022692"/>
    </source>
</evidence>
<comment type="subcellular location">
    <subcellularLocation>
        <location evidence="1">Cell membrane</location>
        <topology evidence="1">Multi-pass membrane protein</topology>
    </subcellularLocation>
</comment>
<reference evidence="9" key="1">
    <citation type="submission" date="2018-05" db="EMBL/GenBank/DDBJ databases">
        <authorList>
            <person name="Lanie J.A."/>
            <person name="Ng W.-L."/>
            <person name="Kazmierczak K.M."/>
            <person name="Andrzejewski T.M."/>
            <person name="Davidsen T.M."/>
            <person name="Wayne K.J."/>
            <person name="Tettelin H."/>
            <person name="Glass J.I."/>
            <person name="Rusch D."/>
            <person name="Podicherti R."/>
            <person name="Tsui H.-C.T."/>
            <person name="Winkler M.E."/>
        </authorList>
    </citation>
    <scope>NUCLEOTIDE SEQUENCE</scope>
</reference>
<evidence type="ECO:0000256" key="6">
    <source>
        <dbReference type="ARBA" id="ARBA00023136"/>
    </source>
</evidence>
<evidence type="ECO:0000256" key="7">
    <source>
        <dbReference type="SAM" id="Phobius"/>
    </source>
</evidence>
<keyword evidence="5 7" id="KW-1133">Transmembrane helix</keyword>
<dbReference type="Gene3D" id="1.10.3720.10">
    <property type="entry name" value="MetI-like"/>
    <property type="match status" value="1"/>
</dbReference>
<protein>
    <recommendedName>
        <fullName evidence="8">ABC transmembrane type-1 domain-containing protein</fullName>
    </recommendedName>
</protein>
<keyword evidence="2" id="KW-0813">Transport</keyword>
<organism evidence="9">
    <name type="scientific">marine metagenome</name>
    <dbReference type="NCBI Taxonomy" id="408172"/>
    <lineage>
        <taxon>unclassified sequences</taxon>
        <taxon>metagenomes</taxon>
        <taxon>ecological metagenomes</taxon>
    </lineage>
</organism>
<proteinExistence type="predicted"/>
<evidence type="ECO:0000259" key="8">
    <source>
        <dbReference type="PROSITE" id="PS50928"/>
    </source>
</evidence>
<dbReference type="InterPro" id="IPR035906">
    <property type="entry name" value="MetI-like_sf"/>
</dbReference>
<keyword evidence="3" id="KW-1003">Cell membrane</keyword>
<gene>
    <name evidence="9" type="ORF">METZ01_LOCUS76415</name>
</gene>
<dbReference type="PROSITE" id="PS50928">
    <property type="entry name" value="ABC_TM1"/>
    <property type="match status" value="1"/>
</dbReference>
<dbReference type="CDD" id="cd06261">
    <property type="entry name" value="TM_PBP2"/>
    <property type="match status" value="1"/>
</dbReference>
<dbReference type="AlphaFoldDB" id="A0A381U760"/>
<evidence type="ECO:0000313" key="9">
    <source>
        <dbReference type="EMBL" id="SVA23561.1"/>
    </source>
</evidence>
<feature type="domain" description="ABC transmembrane type-1" evidence="8">
    <location>
        <begin position="97"/>
        <end position="306"/>
    </location>
</feature>
<feature type="transmembrane region" description="Helical" evidence="7">
    <location>
        <begin position="183"/>
        <end position="201"/>
    </location>
</feature>
<feature type="transmembrane region" description="Helical" evidence="7">
    <location>
        <begin position="283"/>
        <end position="309"/>
    </location>
</feature>
<dbReference type="Pfam" id="PF19300">
    <property type="entry name" value="BPD_transp_1_N"/>
    <property type="match status" value="1"/>
</dbReference>
<feature type="transmembrane region" description="Helical" evidence="7">
    <location>
        <begin position="239"/>
        <end position="263"/>
    </location>
</feature>
<dbReference type="GO" id="GO:0071916">
    <property type="term" value="F:dipeptide transmembrane transporter activity"/>
    <property type="evidence" value="ECO:0007669"/>
    <property type="project" value="TreeGrafter"/>
</dbReference>
<feature type="transmembrane region" description="Helical" evidence="7">
    <location>
        <begin position="103"/>
        <end position="124"/>
    </location>
</feature>
<dbReference type="EMBL" id="UINC01005790">
    <property type="protein sequence ID" value="SVA23561.1"/>
    <property type="molecule type" value="Genomic_DNA"/>
</dbReference>
<dbReference type="InterPro" id="IPR045621">
    <property type="entry name" value="BPD_transp_1_N"/>
</dbReference>
<sequence length="317" mass="34954">MGPFIAKRLVRLIGTLLAVSFLTFLLVNLLPGDAINALIPIDAQQDREFVEQVREEWGLNDPMLVRYGRWLGDAVQGDFGDSIVTSRTVSSEIFHRLPVTAELMLVTVGLSVMLAIPLGVMAAYREGSRLDQVISGIAQVFLSIPGFVAGLLLIYVFAMKLGWLPATGWNRLSNGLLDNLRTVILPALSLALIEIAVYTRVVRSDVMNTLQENYVLSARAKGLSDRYVLFRHCLRPSSLTLITVIGLNIGSLLGGTVVVEFLFAMPGLGKRLLDSIFQRDFMMVQGLTVFIATIYVLVNTAVDLIYMVVDPRIRKAD</sequence>
<evidence type="ECO:0000256" key="5">
    <source>
        <dbReference type="ARBA" id="ARBA00022989"/>
    </source>
</evidence>
<dbReference type="Pfam" id="PF00528">
    <property type="entry name" value="BPD_transp_1"/>
    <property type="match status" value="1"/>
</dbReference>
<accession>A0A381U760</accession>
<dbReference type="PANTHER" id="PTHR43163">
    <property type="entry name" value="DIPEPTIDE TRANSPORT SYSTEM PERMEASE PROTEIN DPPB-RELATED"/>
    <property type="match status" value="1"/>
</dbReference>
<keyword evidence="4 7" id="KW-0812">Transmembrane</keyword>
<dbReference type="SUPFAM" id="SSF161098">
    <property type="entry name" value="MetI-like"/>
    <property type="match status" value="1"/>
</dbReference>
<feature type="transmembrane region" description="Helical" evidence="7">
    <location>
        <begin position="12"/>
        <end position="30"/>
    </location>
</feature>
<dbReference type="InterPro" id="IPR000515">
    <property type="entry name" value="MetI-like"/>
</dbReference>
<dbReference type="PANTHER" id="PTHR43163:SF6">
    <property type="entry name" value="DIPEPTIDE TRANSPORT SYSTEM PERMEASE PROTEIN DPPB-RELATED"/>
    <property type="match status" value="1"/>
</dbReference>
<evidence type="ECO:0000256" key="3">
    <source>
        <dbReference type="ARBA" id="ARBA00022475"/>
    </source>
</evidence>
<evidence type="ECO:0000256" key="2">
    <source>
        <dbReference type="ARBA" id="ARBA00022448"/>
    </source>
</evidence>
<feature type="transmembrane region" description="Helical" evidence="7">
    <location>
        <begin position="136"/>
        <end position="163"/>
    </location>
</feature>
<evidence type="ECO:0000256" key="1">
    <source>
        <dbReference type="ARBA" id="ARBA00004651"/>
    </source>
</evidence>
<keyword evidence="6 7" id="KW-0472">Membrane</keyword>
<name>A0A381U760_9ZZZZ</name>